<accession>A0A6F8TA60</accession>
<feature type="transmembrane region" description="Helical" evidence="1">
    <location>
        <begin position="65"/>
        <end position="90"/>
    </location>
</feature>
<evidence type="ECO:0000313" key="3">
    <source>
        <dbReference type="Proteomes" id="UP000502894"/>
    </source>
</evidence>
<evidence type="ECO:0000256" key="1">
    <source>
        <dbReference type="SAM" id="Phobius"/>
    </source>
</evidence>
<gene>
    <name evidence="2" type="ORF">TUM19329_34110</name>
</gene>
<dbReference type="Proteomes" id="UP000502894">
    <property type="component" value="Chromosome"/>
</dbReference>
<keyword evidence="3" id="KW-1185">Reference proteome</keyword>
<proteinExistence type="predicted"/>
<reference evidence="2" key="1">
    <citation type="journal article" date="2020" name="Microbiol. Resour. Announc.">
        <title>Complete Genome Sequence of Novel Psychrotolerant Legionella Strain TUM19329, Isolated from Antarctic Lake Sediment.</title>
        <authorList>
            <person name="Shimada S."/>
            <person name="Nakai R."/>
            <person name="Aoki K."/>
            <person name="Shimoeda N."/>
            <person name="Ohno G."/>
            <person name="Miyazaki Y."/>
            <person name="Kudoh S."/>
            <person name="Imura S."/>
            <person name="Watanabe K."/>
            <person name="Ishii Y."/>
            <person name="Tateda K."/>
        </authorList>
    </citation>
    <scope>NUCLEOTIDE SEQUENCE [LARGE SCALE GENOMIC DNA]</scope>
    <source>
        <strain evidence="2">TUM19329</strain>
    </source>
</reference>
<organism evidence="2 3">
    <name type="scientific">Legionella antarctica</name>
    <dbReference type="NCBI Taxonomy" id="2708020"/>
    <lineage>
        <taxon>Bacteria</taxon>
        <taxon>Pseudomonadati</taxon>
        <taxon>Pseudomonadota</taxon>
        <taxon>Gammaproteobacteria</taxon>
        <taxon>Legionellales</taxon>
        <taxon>Legionellaceae</taxon>
        <taxon>Legionella</taxon>
    </lineage>
</organism>
<evidence type="ECO:0000313" key="2">
    <source>
        <dbReference type="EMBL" id="BCA97050.1"/>
    </source>
</evidence>
<keyword evidence="1" id="KW-1133">Transmembrane helix</keyword>
<protein>
    <submittedName>
        <fullName evidence="2">Uncharacterized protein</fullName>
    </submittedName>
</protein>
<sequence>MLAFFSRPSDSLVEHELTLVNYQTKKVEFDPRDVQHTQLVTDCAQSVKEKLKNLQTIDIKMTAGFALGTAALCLSYILPFSLVATAGLAYGAYQLGRRQHAYAQYINALENLSKSCVWTLGEVDSEQSSRVDIKNHPAIKEMIATLAPLTSSQQLRDFIDDRVEEEFVSEAQQIRDNFTLFDEHLDREKVDLYFKIYGYKQGGFLAILEGMGYAIVSGFIALKTAVTPLMPCHSPA</sequence>
<dbReference type="RefSeq" id="WP_173238266.1">
    <property type="nucleotide sequence ID" value="NZ_AP022839.1"/>
</dbReference>
<name>A0A6F8TA60_9GAMM</name>
<keyword evidence="1" id="KW-0812">Transmembrane</keyword>
<dbReference type="EMBL" id="AP022839">
    <property type="protein sequence ID" value="BCA97050.1"/>
    <property type="molecule type" value="Genomic_DNA"/>
</dbReference>
<dbReference type="AlphaFoldDB" id="A0A6F8TA60"/>
<keyword evidence="1" id="KW-0472">Membrane</keyword>
<dbReference type="KEGG" id="lant:TUM19329_34110"/>